<evidence type="ECO:0000313" key="4">
    <source>
        <dbReference type="Proteomes" id="UP000018159"/>
    </source>
</evidence>
<keyword evidence="4" id="KW-1185">Reference proteome</keyword>
<dbReference type="PANTHER" id="PTHR43693">
    <property type="entry name" value="PROTEIN PHOSPHATASE CHEZ"/>
    <property type="match status" value="1"/>
</dbReference>
<comment type="caution">
    <text evidence="3">The sequence shown here is derived from an EMBL/GenBank/DDBJ whole genome shotgun (WGS) entry which is preliminary data.</text>
</comment>
<evidence type="ECO:0000256" key="1">
    <source>
        <dbReference type="ARBA" id="ARBA00022500"/>
    </source>
</evidence>
<name>V6AQL1_9ARCH</name>
<dbReference type="STRING" id="1407055.NITUZ_120016"/>
<gene>
    <name evidence="3" type="ORF">NITUZ_120016</name>
</gene>
<protein>
    <submittedName>
        <fullName evidence="3">Chemotaxis protein CheC</fullName>
    </submittedName>
</protein>
<reference evidence="3 4" key="1">
    <citation type="journal article" date="2013" name="PLoS ONE">
        <title>Enrichment and Genome Sequence of the Group I.1a Ammonia-Oxidizing Archaeon ?Ca. Nitrosotenuis uzonensis? Representing a Clade Globally.</title>
        <authorList>
            <person name="Lebedeva E.V."/>
            <person name="Hatzenpichler R."/>
            <person name="Pelletier E."/>
            <person name="Schuster N."/>
            <person name="Hauzmayer S."/>
            <person name="Bulaev A."/>
            <person name="Grigor'eva N.V."/>
            <person name="Galushko A."/>
            <person name="Schmid M."/>
            <person name="Palatinszky M."/>
            <person name="Le Paslier D."/>
            <person name="Daims H."/>
            <person name="Wagner M."/>
        </authorList>
    </citation>
    <scope>NUCLEOTIDE SEQUENCE [LARGE SCALE GENOMIC DNA]</scope>
    <source>
        <strain evidence="3 4">N4</strain>
    </source>
</reference>
<sequence>MTKDMQVIAITEKELDQLAMIFTKCISTKTVESLSTLLGESIQCKIGKTHLLDISDLDELTPAFSDTVNMSAVYLKQTGDINVGVLYYMPERDGRRFAAKLLGKKILGSFTKLSRSSLSETGNILSGSFFNALANEQDCKTFSDVPGFAVDTFRSVLEFPAMEIGIESQSLIATTAEFYSTSGLKMRMLIILDPANAKKLLERH</sequence>
<dbReference type="Proteomes" id="UP000018159">
    <property type="component" value="Unassembled WGS sequence"/>
</dbReference>
<dbReference type="Gene3D" id="3.40.1550.10">
    <property type="entry name" value="CheC-like"/>
    <property type="match status" value="1"/>
</dbReference>
<dbReference type="AlphaFoldDB" id="V6AQL1"/>
<dbReference type="InterPro" id="IPR050992">
    <property type="entry name" value="CheZ_family_phosphatases"/>
</dbReference>
<dbReference type="GO" id="GO:0016787">
    <property type="term" value="F:hydrolase activity"/>
    <property type="evidence" value="ECO:0007669"/>
    <property type="project" value="UniProtKB-KW"/>
</dbReference>
<dbReference type="PANTHER" id="PTHR43693:SF1">
    <property type="entry name" value="PROTEIN PHOSPHATASE CHEZ"/>
    <property type="match status" value="1"/>
</dbReference>
<proteinExistence type="predicted"/>
<keyword evidence="2" id="KW-0378">Hydrolase</keyword>
<keyword evidence="1" id="KW-0145">Chemotaxis</keyword>
<dbReference type="GO" id="GO:0006935">
    <property type="term" value="P:chemotaxis"/>
    <property type="evidence" value="ECO:0007669"/>
    <property type="project" value="UniProtKB-KW"/>
</dbReference>
<evidence type="ECO:0000313" key="3">
    <source>
        <dbReference type="EMBL" id="CDI04912.1"/>
    </source>
</evidence>
<dbReference type="EMBL" id="CBTY010000004">
    <property type="protein sequence ID" value="CDI04912.1"/>
    <property type="molecule type" value="Genomic_DNA"/>
</dbReference>
<dbReference type="RefSeq" id="WP_048194165.1">
    <property type="nucleotide sequence ID" value="NZ_CBTY010000004.1"/>
</dbReference>
<dbReference type="OrthoDB" id="9551at2157"/>
<organism evidence="3 4">
    <name type="scientific">Candidatus Nitrosotenuis uzonensis</name>
    <dbReference type="NCBI Taxonomy" id="1407055"/>
    <lineage>
        <taxon>Archaea</taxon>
        <taxon>Nitrososphaerota</taxon>
        <taxon>Candidatus Nitrosotenuis</taxon>
    </lineage>
</organism>
<dbReference type="InterPro" id="IPR028976">
    <property type="entry name" value="CheC-like_sf"/>
</dbReference>
<accession>V6AQL1</accession>
<evidence type="ECO:0000256" key="2">
    <source>
        <dbReference type="ARBA" id="ARBA00022801"/>
    </source>
</evidence>
<dbReference type="SUPFAM" id="SSF103039">
    <property type="entry name" value="CheC-like"/>
    <property type="match status" value="1"/>
</dbReference>
<dbReference type="CDD" id="cd17905">
    <property type="entry name" value="CheC-like"/>
    <property type="match status" value="1"/>
</dbReference>